<protein>
    <recommendedName>
        <fullName evidence="5">ethanolamine kinase</fullName>
        <ecNumber evidence="5">2.7.1.82</ecNumber>
    </recommendedName>
</protein>
<name>A0AAW0Y325_CHEQU</name>
<dbReference type="SUPFAM" id="SSF56112">
    <property type="entry name" value="Protein kinase-like (PK-like)"/>
    <property type="match status" value="1"/>
</dbReference>
<dbReference type="EMBL" id="JARKIK010000006">
    <property type="protein sequence ID" value="KAK8751213.1"/>
    <property type="molecule type" value="Genomic_DNA"/>
</dbReference>
<comment type="similarity">
    <text evidence="4">Belongs to the choline/ethanolamine kinase family.</text>
</comment>
<dbReference type="PANTHER" id="PTHR22603:SF66">
    <property type="entry name" value="ETHANOLAMINE KINASE"/>
    <property type="match status" value="1"/>
</dbReference>
<dbReference type="PANTHER" id="PTHR22603">
    <property type="entry name" value="CHOLINE/ETHANOALAMINE KINASE"/>
    <property type="match status" value="1"/>
</dbReference>
<sequence>QMVVTLAVTVDGATEEGLQAGARQVLQHVRPHWQHHDLHFKRYTSGVTNTLVGVWCESENQQVLVRVYGNNTHLFIDRQQEIYTMKVVQEAGCGPEVFAAFTNGLCYAYTPGMPLTFRDVTNEAVWRAVTSRAASFHKIQ</sequence>
<evidence type="ECO:0000313" key="6">
    <source>
        <dbReference type="EMBL" id="KAK8751213.1"/>
    </source>
</evidence>
<proteinExistence type="inferred from homology"/>
<comment type="caution">
    <text evidence="6">The sequence shown here is derived from an EMBL/GenBank/DDBJ whole genome shotgun (WGS) entry which is preliminary data.</text>
</comment>
<evidence type="ECO:0000256" key="4">
    <source>
        <dbReference type="ARBA" id="ARBA00038211"/>
    </source>
</evidence>
<keyword evidence="2" id="KW-1208">Phospholipid metabolism</keyword>
<gene>
    <name evidence="6" type="ORF">OTU49_013462</name>
</gene>
<evidence type="ECO:0000256" key="5">
    <source>
        <dbReference type="ARBA" id="ARBA00038874"/>
    </source>
</evidence>
<dbReference type="GO" id="GO:0006646">
    <property type="term" value="P:phosphatidylethanolamine biosynthetic process"/>
    <property type="evidence" value="ECO:0007669"/>
    <property type="project" value="TreeGrafter"/>
</dbReference>
<accession>A0AAW0Y325</accession>
<comment type="pathway">
    <text evidence="3">Phospholipid metabolism; phosphatidylethanolamine biosynthesis; phosphatidylethanolamine from ethanolamine: step 1/3.</text>
</comment>
<dbReference type="GO" id="GO:0004305">
    <property type="term" value="F:ethanolamine kinase activity"/>
    <property type="evidence" value="ECO:0007669"/>
    <property type="project" value="UniProtKB-EC"/>
</dbReference>
<dbReference type="Gene3D" id="3.30.200.20">
    <property type="entry name" value="Phosphorylase Kinase, domain 1"/>
    <property type="match status" value="1"/>
</dbReference>
<evidence type="ECO:0000256" key="1">
    <source>
        <dbReference type="ARBA" id="ARBA00023209"/>
    </source>
</evidence>
<dbReference type="InterPro" id="IPR011009">
    <property type="entry name" value="Kinase-like_dom_sf"/>
</dbReference>
<organism evidence="6 7">
    <name type="scientific">Cherax quadricarinatus</name>
    <name type="common">Australian red claw crayfish</name>
    <dbReference type="NCBI Taxonomy" id="27406"/>
    <lineage>
        <taxon>Eukaryota</taxon>
        <taxon>Metazoa</taxon>
        <taxon>Ecdysozoa</taxon>
        <taxon>Arthropoda</taxon>
        <taxon>Crustacea</taxon>
        <taxon>Multicrustacea</taxon>
        <taxon>Malacostraca</taxon>
        <taxon>Eumalacostraca</taxon>
        <taxon>Eucarida</taxon>
        <taxon>Decapoda</taxon>
        <taxon>Pleocyemata</taxon>
        <taxon>Astacidea</taxon>
        <taxon>Parastacoidea</taxon>
        <taxon>Parastacidae</taxon>
        <taxon>Cherax</taxon>
    </lineage>
</organism>
<keyword evidence="1" id="KW-0443">Lipid metabolism</keyword>
<keyword evidence="1" id="KW-0444">Lipid biosynthesis</keyword>
<dbReference type="EC" id="2.7.1.82" evidence="5"/>
<dbReference type="Pfam" id="PF01633">
    <property type="entry name" value="Choline_kinase"/>
    <property type="match status" value="1"/>
</dbReference>
<evidence type="ECO:0000256" key="3">
    <source>
        <dbReference type="ARBA" id="ARBA00037883"/>
    </source>
</evidence>
<dbReference type="AlphaFoldDB" id="A0AAW0Y325"/>
<dbReference type="GO" id="GO:0005737">
    <property type="term" value="C:cytoplasm"/>
    <property type="evidence" value="ECO:0007669"/>
    <property type="project" value="TreeGrafter"/>
</dbReference>
<keyword evidence="7" id="KW-1185">Reference proteome</keyword>
<evidence type="ECO:0000256" key="2">
    <source>
        <dbReference type="ARBA" id="ARBA00023264"/>
    </source>
</evidence>
<dbReference type="Proteomes" id="UP001445076">
    <property type="component" value="Unassembled WGS sequence"/>
</dbReference>
<feature type="non-terminal residue" evidence="6">
    <location>
        <position position="140"/>
    </location>
</feature>
<reference evidence="6 7" key="1">
    <citation type="journal article" date="2024" name="BMC Genomics">
        <title>Genome assembly of redclaw crayfish (Cherax quadricarinatus) provides insights into its immune adaptation and hypoxia tolerance.</title>
        <authorList>
            <person name="Liu Z."/>
            <person name="Zheng J."/>
            <person name="Li H."/>
            <person name="Fang K."/>
            <person name="Wang S."/>
            <person name="He J."/>
            <person name="Zhou D."/>
            <person name="Weng S."/>
            <person name="Chi M."/>
            <person name="Gu Z."/>
            <person name="He J."/>
            <person name="Li F."/>
            <person name="Wang M."/>
        </authorList>
    </citation>
    <scope>NUCLEOTIDE SEQUENCE [LARGE SCALE GENOMIC DNA]</scope>
    <source>
        <strain evidence="6">ZL_2023a</strain>
    </source>
</reference>
<keyword evidence="1" id="KW-0594">Phospholipid biosynthesis</keyword>
<feature type="non-terminal residue" evidence="6">
    <location>
        <position position="1"/>
    </location>
</feature>
<evidence type="ECO:0000313" key="7">
    <source>
        <dbReference type="Proteomes" id="UP001445076"/>
    </source>
</evidence>